<dbReference type="Gene3D" id="2.40.50.100">
    <property type="match status" value="1"/>
</dbReference>
<evidence type="ECO:0000256" key="3">
    <source>
        <dbReference type="SAM" id="SignalP"/>
    </source>
</evidence>
<evidence type="ECO:0000313" key="4">
    <source>
        <dbReference type="EMBL" id="TCP31092.1"/>
    </source>
</evidence>
<evidence type="ECO:0000256" key="2">
    <source>
        <dbReference type="SAM" id="Coils"/>
    </source>
</evidence>
<dbReference type="GO" id="GO:1990281">
    <property type="term" value="C:efflux pump complex"/>
    <property type="evidence" value="ECO:0007669"/>
    <property type="project" value="TreeGrafter"/>
</dbReference>
<dbReference type="InParanoid" id="A0A4R2P860"/>
<protein>
    <submittedName>
        <fullName evidence="4">RND family efflux transporter MFP subunit</fullName>
    </submittedName>
</protein>
<dbReference type="GO" id="GO:0015562">
    <property type="term" value="F:efflux transmembrane transporter activity"/>
    <property type="evidence" value="ECO:0007669"/>
    <property type="project" value="TreeGrafter"/>
</dbReference>
<sequence>MRARSRSMKVALTAMAVATLVGLGAAGKLADGLSGQGHRDLGGVAAKVPARENVLPVATRTVAIQDGYTLSRTFTGRVAARRLTDLGFDRGGSVVSVLVDDGAVVAEGQVLARLDTDRLRAERRRLEAELTEARANLVLARKTNARIETLVAQGHTSEQRLDETQAQVAALKARTARLDAQLASVAVDLDKAQLKAPFDGTVQRRLVDEGRVVEAGAPVLQVLETGDLEARVGVPLRFARRLRDGAAFALINDQGRALPADLQSVAPAVRGATRTVTATFRIADATSPPAADGELVTLSLDDRVEATGFWTPLRALTADVRGLWRIYRLEPAGGDLYRIAFENVQLLYAQGDRAYVSGTVEDGVLTVAEGVAKVAPGQLVAPVDLADS</sequence>
<dbReference type="EMBL" id="SLXO01000012">
    <property type="protein sequence ID" value="TCP31092.1"/>
    <property type="molecule type" value="Genomic_DNA"/>
</dbReference>
<gene>
    <name evidence="4" type="ORF">EV659_11221</name>
</gene>
<comment type="similarity">
    <text evidence="1">Belongs to the membrane fusion protein (MFP) (TC 8.A.1) family.</text>
</comment>
<dbReference type="InterPro" id="IPR006143">
    <property type="entry name" value="RND_pump_MFP"/>
</dbReference>
<comment type="caution">
    <text evidence="4">The sequence shown here is derived from an EMBL/GenBank/DDBJ whole genome shotgun (WGS) entry which is preliminary data.</text>
</comment>
<dbReference type="FunCoup" id="A0A4R2P860">
    <property type="interactions" value="14"/>
</dbReference>
<keyword evidence="3" id="KW-0732">Signal</keyword>
<keyword evidence="5" id="KW-1185">Reference proteome</keyword>
<evidence type="ECO:0000256" key="1">
    <source>
        <dbReference type="ARBA" id="ARBA00009477"/>
    </source>
</evidence>
<keyword evidence="2" id="KW-0175">Coiled coil</keyword>
<dbReference type="Proteomes" id="UP000295399">
    <property type="component" value="Unassembled WGS sequence"/>
</dbReference>
<dbReference type="Gene3D" id="2.40.30.170">
    <property type="match status" value="1"/>
</dbReference>
<feature type="coiled-coil region" evidence="2">
    <location>
        <begin position="116"/>
        <end position="181"/>
    </location>
</feature>
<accession>A0A4R2P860</accession>
<proteinExistence type="inferred from homology"/>
<feature type="chain" id="PRO_5020289341" evidence="3">
    <location>
        <begin position="31"/>
        <end position="388"/>
    </location>
</feature>
<dbReference type="SUPFAM" id="SSF111369">
    <property type="entry name" value="HlyD-like secretion proteins"/>
    <property type="match status" value="1"/>
</dbReference>
<evidence type="ECO:0000313" key="5">
    <source>
        <dbReference type="Proteomes" id="UP000295399"/>
    </source>
</evidence>
<feature type="signal peptide" evidence="3">
    <location>
        <begin position="1"/>
        <end position="30"/>
    </location>
</feature>
<dbReference type="PANTHER" id="PTHR30469">
    <property type="entry name" value="MULTIDRUG RESISTANCE PROTEIN MDTA"/>
    <property type="match status" value="1"/>
</dbReference>
<reference evidence="4 5" key="1">
    <citation type="submission" date="2019-03" db="EMBL/GenBank/DDBJ databases">
        <title>Genomic Encyclopedia of Type Strains, Phase IV (KMG-IV): sequencing the most valuable type-strain genomes for metagenomic binning, comparative biology and taxonomic classification.</title>
        <authorList>
            <person name="Goeker M."/>
        </authorList>
    </citation>
    <scope>NUCLEOTIDE SEQUENCE [LARGE SCALE GENOMIC DNA]</scope>
    <source>
        <strain evidence="4 5">DSM 2132</strain>
    </source>
</reference>
<name>A0A4R2P860_RHOSA</name>
<dbReference type="PANTHER" id="PTHR30469:SF11">
    <property type="entry name" value="BLL4320 PROTEIN"/>
    <property type="match status" value="1"/>
</dbReference>
<dbReference type="Gene3D" id="1.10.287.470">
    <property type="entry name" value="Helix hairpin bin"/>
    <property type="match status" value="1"/>
</dbReference>
<dbReference type="AlphaFoldDB" id="A0A4R2P860"/>
<dbReference type="NCBIfam" id="TIGR01730">
    <property type="entry name" value="RND_mfp"/>
    <property type="match status" value="1"/>
</dbReference>
<organism evidence="4 5">
    <name type="scientific">Rhodothalassium salexigens DSM 2132</name>
    <dbReference type="NCBI Taxonomy" id="1188247"/>
    <lineage>
        <taxon>Bacteria</taxon>
        <taxon>Pseudomonadati</taxon>
        <taxon>Pseudomonadota</taxon>
        <taxon>Alphaproteobacteria</taxon>
        <taxon>Rhodothalassiales</taxon>
        <taxon>Rhodothalassiaceae</taxon>
        <taxon>Rhodothalassium</taxon>
    </lineage>
</organism>